<dbReference type="InterPro" id="IPR021109">
    <property type="entry name" value="Peptidase_aspartic_dom_sf"/>
</dbReference>
<proteinExistence type="inferred from homology"/>
<evidence type="ECO:0000313" key="5">
    <source>
        <dbReference type="EMBL" id="KIW61519.1"/>
    </source>
</evidence>
<dbReference type="InterPro" id="IPR001461">
    <property type="entry name" value="Aspartic_peptidase_A1"/>
</dbReference>
<dbReference type="GeneID" id="25323539"/>
<dbReference type="InterPro" id="IPR001969">
    <property type="entry name" value="Aspartic_peptidase_AS"/>
</dbReference>
<comment type="similarity">
    <text evidence="1 3">Belongs to the peptidase A1 family.</text>
</comment>
<gene>
    <name evidence="5" type="ORF">PV05_01631</name>
</gene>
<dbReference type="STRING" id="348802.A0A0D2FN99"/>
<dbReference type="InterPro" id="IPR033121">
    <property type="entry name" value="PEPTIDASE_A1"/>
</dbReference>
<dbReference type="PRINTS" id="PR00792">
    <property type="entry name" value="PEPSIN"/>
</dbReference>
<dbReference type="EMBL" id="KN847317">
    <property type="protein sequence ID" value="KIW61519.1"/>
    <property type="molecule type" value="Genomic_DNA"/>
</dbReference>
<dbReference type="RefSeq" id="XP_013322103.1">
    <property type="nucleotide sequence ID" value="XM_013466649.1"/>
</dbReference>
<dbReference type="Proteomes" id="UP000054342">
    <property type="component" value="Unassembled WGS sequence"/>
</dbReference>
<dbReference type="FunFam" id="2.40.70.10:FF:000008">
    <property type="entry name" value="Cathepsin D"/>
    <property type="match status" value="1"/>
</dbReference>
<organism evidence="5 6">
    <name type="scientific">Exophiala xenobiotica</name>
    <dbReference type="NCBI Taxonomy" id="348802"/>
    <lineage>
        <taxon>Eukaryota</taxon>
        <taxon>Fungi</taxon>
        <taxon>Dikarya</taxon>
        <taxon>Ascomycota</taxon>
        <taxon>Pezizomycotina</taxon>
        <taxon>Eurotiomycetes</taxon>
        <taxon>Chaetothyriomycetidae</taxon>
        <taxon>Chaetothyriales</taxon>
        <taxon>Herpotrichiellaceae</taxon>
        <taxon>Exophiala</taxon>
    </lineage>
</organism>
<evidence type="ECO:0000256" key="3">
    <source>
        <dbReference type="RuleBase" id="RU000454"/>
    </source>
</evidence>
<keyword evidence="3" id="KW-0378">Hydrolase</keyword>
<accession>A0A0D2FN99</accession>
<reference evidence="5 6" key="1">
    <citation type="submission" date="2015-01" db="EMBL/GenBank/DDBJ databases">
        <title>The Genome Sequence of Exophiala xenobiotica CBS118157.</title>
        <authorList>
            <consortium name="The Broad Institute Genomics Platform"/>
            <person name="Cuomo C."/>
            <person name="de Hoog S."/>
            <person name="Gorbushina A."/>
            <person name="Stielow B."/>
            <person name="Teixiera M."/>
            <person name="Abouelleil A."/>
            <person name="Chapman S.B."/>
            <person name="Priest M."/>
            <person name="Young S.K."/>
            <person name="Wortman J."/>
            <person name="Nusbaum C."/>
            <person name="Birren B."/>
        </authorList>
    </citation>
    <scope>NUCLEOTIDE SEQUENCE [LARGE SCALE GENOMIC DNA]</scope>
    <source>
        <strain evidence="5 6">CBS 118157</strain>
    </source>
</reference>
<dbReference type="PANTHER" id="PTHR47966:SF51">
    <property type="entry name" value="BETA-SITE APP-CLEAVING ENZYME, ISOFORM A-RELATED"/>
    <property type="match status" value="1"/>
</dbReference>
<dbReference type="GO" id="GO:0006508">
    <property type="term" value="P:proteolysis"/>
    <property type="evidence" value="ECO:0007669"/>
    <property type="project" value="UniProtKB-KW"/>
</dbReference>
<dbReference type="Pfam" id="PF00026">
    <property type="entry name" value="Asp"/>
    <property type="match status" value="1"/>
</dbReference>
<evidence type="ECO:0000259" key="4">
    <source>
        <dbReference type="PROSITE" id="PS51767"/>
    </source>
</evidence>
<evidence type="ECO:0000256" key="2">
    <source>
        <dbReference type="ARBA" id="ARBA00022750"/>
    </source>
</evidence>
<sequence length="248" mass="27318">MNLFPVLLLPSHQDQASLLRHARALSNKYGQLVLHEIDLPIGNILNGQYYSTIGIGTPSQYFKVVIDTGSANLWVPGQCRLTICQSHARYNATWSSTFEKNGSQFSTEYGTGGVSGHISQDTLWVGDLQIEHQLFAEVTHEDSLIASGSFDGIFGHGHDAVAINGIRPPFYRMLDEKLLDKPVFSFYFGDTARGTESFCTLGGIDNAAYEGTVLTFPLRRNIFWEVDLDAFSLGEAVARDLNIGACHP</sequence>
<dbReference type="SUPFAM" id="SSF50630">
    <property type="entry name" value="Acid proteases"/>
    <property type="match status" value="1"/>
</dbReference>
<dbReference type="PROSITE" id="PS00141">
    <property type="entry name" value="ASP_PROTEASE"/>
    <property type="match status" value="1"/>
</dbReference>
<dbReference type="HOGENOM" id="CLU_1120202_0_0_1"/>
<keyword evidence="6" id="KW-1185">Reference proteome</keyword>
<protein>
    <recommendedName>
        <fullName evidence="4">Peptidase A1 domain-containing protein</fullName>
    </recommendedName>
</protein>
<evidence type="ECO:0000256" key="1">
    <source>
        <dbReference type="ARBA" id="ARBA00007447"/>
    </source>
</evidence>
<dbReference type="GO" id="GO:0000324">
    <property type="term" value="C:fungal-type vacuole"/>
    <property type="evidence" value="ECO:0007669"/>
    <property type="project" value="TreeGrafter"/>
</dbReference>
<dbReference type="PANTHER" id="PTHR47966">
    <property type="entry name" value="BETA-SITE APP-CLEAVING ENZYME, ISOFORM A-RELATED"/>
    <property type="match status" value="1"/>
</dbReference>
<keyword evidence="3" id="KW-0645">Protease</keyword>
<feature type="domain" description="Peptidase A1" evidence="4">
    <location>
        <begin position="49"/>
        <end position="248"/>
    </location>
</feature>
<keyword evidence="2 3" id="KW-0064">Aspartyl protease</keyword>
<dbReference type="PROSITE" id="PS51767">
    <property type="entry name" value="PEPTIDASE_A1"/>
    <property type="match status" value="1"/>
</dbReference>
<dbReference type="OrthoDB" id="4218675at2759"/>
<name>A0A0D2FN99_9EURO</name>
<evidence type="ECO:0000313" key="6">
    <source>
        <dbReference type="Proteomes" id="UP000054342"/>
    </source>
</evidence>
<dbReference type="Gene3D" id="2.40.70.10">
    <property type="entry name" value="Acid Proteases"/>
    <property type="match status" value="2"/>
</dbReference>
<dbReference type="GO" id="GO:0004190">
    <property type="term" value="F:aspartic-type endopeptidase activity"/>
    <property type="evidence" value="ECO:0007669"/>
    <property type="project" value="UniProtKB-KW"/>
</dbReference>
<dbReference type="AlphaFoldDB" id="A0A0D2FN99"/>